<evidence type="ECO:0000313" key="2">
    <source>
        <dbReference type="Proteomes" id="UP001054945"/>
    </source>
</evidence>
<name>A0AAV4NAF8_CAEEX</name>
<organism evidence="1 2">
    <name type="scientific">Caerostris extrusa</name>
    <name type="common">Bark spider</name>
    <name type="synonym">Caerostris bankana</name>
    <dbReference type="NCBI Taxonomy" id="172846"/>
    <lineage>
        <taxon>Eukaryota</taxon>
        <taxon>Metazoa</taxon>
        <taxon>Ecdysozoa</taxon>
        <taxon>Arthropoda</taxon>
        <taxon>Chelicerata</taxon>
        <taxon>Arachnida</taxon>
        <taxon>Araneae</taxon>
        <taxon>Araneomorphae</taxon>
        <taxon>Entelegynae</taxon>
        <taxon>Araneoidea</taxon>
        <taxon>Araneidae</taxon>
        <taxon>Caerostris</taxon>
    </lineage>
</organism>
<dbReference type="Proteomes" id="UP001054945">
    <property type="component" value="Unassembled WGS sequence"/>
</dbReference>
<dbReference type="EMBL" id="BPLR01020663">
    <property type="protein sequence ID" value="GIX81300.1"/>
    <property type="molecule type" value="Genomic_DNA"/>
</dbReference>
<reference evidence="1 2" key="1">
    <citation type="submission" date="2021-06" db="EMBL/GenBank/DDBJ databases">
        <title>Caerostris extrusa draft genome.</title>
        <authorList>
            <person name="Kono N."/>
            <person name="Arakawa K."/>
        </authorList>
    </citation>
    <scope>NUCLEOTIDE SEQUENCE [LARGE SCALE GENOMIC DNA]</scope>
</reference>
<dbReference type="AlphaFoldDB" id="A0AAV4NAF8"/>
<comment type="caution">
    <text evidence="1">The sequence shown here is derived from an EMBL/GenBank/DDBJ whole genome shotgun (WGS) entry which is preliminary data.</text>
</comment>
<sequence>MSFSGSELGFCYFVAEDESDGSEVISCFFGKACRKFEFSNFANNCSFFPSKEEAKLSLEINLSFSNQTNISSKKQPVCCKRRYSYIGRAQKQMTAAKKVPTRD</sequence>
<accession>A0AAV4NAF8</accession>
<protein>
    <submittedName>
        <fullName evidence="1">Uncharacterized protein</fullName>
    </submittedName>
</protein>
<evidence type="ECO:0000313" key="1">
    <source>
        <dbReference type="EMBL" id="GIX81300.1"/>
    </source>
</evidence>
<gene>
    <name evidence="1" type="ORF">CEXT_433251</name>
</gene>
<keyword evidence="2" id="KW-1185">Reference proteome</keyword>
<proteinExistence type="predicted"/>